<feature type="compositionally biased region" description="Basic and acidic residues" evidence="1">
    <location>
        <begin position="58"/>
        <end position="69"/>
    </location>
</feature>
<dbReference type="RefSeq" id="WP_095421048.1">
    <property type="nucleotide sequence ID" value="NZ_CP022990.1"/>
</dbReference>
<name>A0A248VQ42_9BURK</name>
<proteinExistence type="predicted"/>
<sequence>MKIRSTEFLVAVAIITSATVMQIREHMQPREATSANEQAGPPSCGATHEGLAPAACEPTHDEPQPERATHRQRSAPQFWV</sequence>
<keyword evidence="3" id="KW-1185">Reference proteome</keyword>
<gene>
    <name evidence="2" type="ORF">CJU94_23350</name>
</gene>
<reference evidence="2 3" key="1">
    <citation type="submission" date="2017-08" db="EMBL/GenBank/DDBJ databases">
        <title>Identification and genetic characteristics of simultaneous BTEX- and naphthalene-degrading Paraburkholderia sp. BN5 isolated from petroleum-contaminated soil.</title>
        <authorList>
            <person name="Lee Y."/>
            <person name="Jeon C.O."/>
        </authorList>
    </citation>
    <scope>NUCLEOTIDE SEQUENCE [LARGE SCALE GENOMIC DNA]</scope>
    <source>
        <strain evidence="2 3">BN5</strain>
    </source>
</reference>
<organism evidence="2 3">
    <name type="scientific">Paraburkholderia aromaticivorans</name>
    <dbReference type="NCBI Taxonomy" id="2026199"/>
    <lineage>
        <taxon>Bacteria</taxon>
        <taxon>Pseudomonadati</taxon>
        <taxon>Pseudomonadota</taxon>
        <taxon>Betaproteobacteria</taxon>
        <taxon>Burkholderiales</taxon>
        <taxon>Burkholderiaceae</taxon>
        <taxon>Paraburkholderia</taxon>
    </lineage>
</organism>
<evidence type="ECO:0000313" key="3">
    <source>
        <dbReference type="Proteomes" id="UP000215158"/>
    </source>
</evidence>
<evidence type="ECO:0000256" key="1">
    <source>
        <dbReference type="SAM" id="MobiDB-lite"/>
    </source>
</evidence>
<dbReference type="Proteomes" id="UP000215158">
    <property type="component" value="Chromosome 2"/>
</dbReference>
<dbReference type="KEGG" id="parb:CJU94_23350"/>
<feature type="region of interest" description="Disordered" evidence="1">
    <location>
        <begin position="25"/>
        <end position="80"/>
    </location>
</feature>
<protein>
    <submittedName>
        <fullName evidence="2">Uncharacterized protein</fullName>
    </submittedName>
</protein>
<dbReference type="AlphaFoldDB" id="A0A248VQ42"/>
<evidence type="ECO:0000313" key="2">
    <source>
        <dbReference type="EMBL" id="ASW01139.1"/>
    </source>
</evidence>
<accession>A0A248VQ42</accession>
<dbReference type="EMBL" id="CP022990">
    <property type="protein sequence ID" value="ASW01139.1"/>
    <property type="molecule type" value="Genomic_DNA"/>
</dbReference>
<dbReference type="OrthoDB" id="9028181at2"/>